<protein>
    <submittedName>
        <fullName evidence="2">Uncharacterized protein</fullName>
    </submittedName>
</protein>
<sequence>MTLKEFRAGEELNKALGFNLPLQTRLVHIDRHIRDCEKNLRDKFKPKGHFEAEPTGADIVAAILNRKSNDRSEFGTLTQDMEDWELIEVETVGTFLTLIDFYIQRGRLRRELVRQTETSAAQVELWRENDHYMMEALEGTQQGTLARLLARHGYDYDPGVKTGQEAPETEITAKAVDEKDKGAKGD</sequence>
<name>A0A9P4T466_CURKU</name>
<evidence type="ECO:0000313" key="3">
    <source>
        <dbReference type="Proteomes" id="UP000801428"/>
    </source>
</evidence>
<dbReference type="EMBL" id="SWKU01000041">
    <property type="protein sequence ID" value="KAF2994410.1"/>
    <property type="molecule type" value="Genomic_DNA"/>
</dbReference>
<reference evidence="2" key="1">
    <citation type="submission" date="2019-04" db="EMBL/GenBank/DDBJ databases">
        <title>Sequencing of skin fungus with MAO and IRED activity.</title>
        <authorList>
            <person name="Marsaioli A.J."/>
            <person name="Bonatto J.M.C."/>
            <person name="Reis Junior O."/>
        </authorList>
    </citation>
    <scope>NUCLEOTIDE SEQUENCE</scope>
    <source>
        <strain evidence="2">30M1</strain>
    </source>
</reference>
<organism evidence="2 3">
    <name type="scientific">Curvularia kusanoi</name>
    <name type="common">Cochliobolus kusanoi</name>
    <dbReference type="NCBI Taxonomy" id="90978"/>
    <lineage>
        <taxon>Eukaryota</taxon>
        <taxon>Fungi</taxon>
        <taxon>Dikarya</taxon>
        <taxon>Ascomycota</taxon>
        <taxon>Pezizomycotina</taxon>
        <taxon>Dothideomycetes</taxon>
        <taxon>Pleosporomycetidae</taxon>
        <taxon>Pleosporales</taxon>
        <taxon>Pleosporineae</taxon>
        <taxon>Pleosporaceae</taxon>
        <taxon>Curvularia</taxon>
    </lineage>
</organism>
<gene>
    <name evidence="2" type="ORF">E8E13_003199</name>
</gene>
<dbReference type="Proteomes" id="UP000801428">
    <property type="component" value="Unassembled WGS sequence"/>
</dbReference>
<proteinExistence type="predicted"/>
<evidence type="ECO:0000256" key="1">
    <source>
        <dbReference type="SAM" id="MobiDB-lite"/>
    </source>
</evidence>
<dbReference type="AlphaFoldDB" id="A0A9P4T466"/>
<accession>A0A9P4T466</accession>
<feature type="region of interest" description="Disordered" evidence="1">
    <location>
        <begin position="160"/>
        <end position="186"/>
    </location>
</feature>
<comment type="caution">
    <text evidence="2">The sequence shown here is derived from an EMBL/GenBank/DDBJ whole genome shotgun (WGS) entry which is preliminary data.</text>
</comment>
<feature type="compositionally biased region" description="Basic and acidic residues" evidence="1">
    <location>
        <begin position="175"/>
        <end position="186"/>
    </location>
</feature>
<keyword evidence="3" id="KW-1185">Reference proteome</keyword>
<evidence type="ECO:0000313" key="2">
    <source>
        <dbReference type="EMBL" id="KAF2994410.1"/>
    </source>
</evidence>